<dbReference type="PANTHER" id="PTHR24096">
    <property type="entry name" value="LONG-CHAIN-FATTY-ACID--COA LIGASE"/>
    <property type="match status" value="1"/>
</dbReference>
<dbReference type="CDD" id="cd05911">
    <property type="entry name" value="Firefly_Luc_like"/>
    <property type="match status" value="1"/>
</dbReference>
<dbReference type="InterPro" id="IPR042099">
    <property type="entry name" value="ANL_N_sf"/>
</dbReference>
<evidence type="ECO:0000313" key="6">
    <source>
        <dbReference type="Proteomes" id="UP001140011"/>
    </source>
</evidence>
<dbReference type="InterPro" id="IPR025110">
    <property type="entry name" value="AMP-bd_C"/>
</dbReference>
<keyword evidence="2" id="KW-0436">Ligase</keyword>
<evidence type="ECO:0000256" key="2">
    <source>
        <dbReference type="ARBA" id="ARBA00022598"/>
    </source>
</evidence>
<evidence type="ECO:0000256" key="1">
    <source>
        <dbReference type="ARBA" id="ARBA00006432"/>
    </source>
</evidence>
<dbReference type="Pfam" id="PF13193">
    <property type="entry name" value="AMP-binding_C"/>
    <property type="match status" value="1"/>
</dbReference>
<organism evidence="5 6">
    <name type="scientific">Coemansia pectinata</name>
    <dbReference type="NCBI Taxonomy" id="1052879"/>
    <lineage>
        <taxon>Eukaryota</taxon>
        <taxon>Fungi</taxon>
        <taxon>Fungi incertae sedis</taxon>
        <taxon>Zoopagomycota</taxon>
        <taxon>Kickxellomycotina</taxon>
        <taxon>Kickxellomycetes</taxon>
        <taxon>Kickxellales</taxon>
        <taxon>Kickxellaceae</taxon>
        <taxon>Coemansia</taxon>
    </lineage>
</organism>
<dbReference type="OrthoDB" id="10253115at2759"/>
<dbReference type="InterPro" id="IPR000873">
    <property type="entry name" value="AMP-dep_synth/lig_dom"/>
</dbReference>
<dbReference type="PROSITE" id="PS00455">
    <property type="entry name" value="AMP_BINDING"/>
    <property type="match status" value="1"/>
</dbReference>
<dbReference type="FunFam" id="3.40.50.12780:FF:000003">
    <property type="entry name" value="Long-chain-fatty-acid--CoA ligase FadD"/>
    <property type="match status" value="1"/>
</dbReference>
<name>A0A9W8GXP0_9FUNG</name>
<evidence type="ECO:0000313" key="5">
    <source>
        <dbReference type="EMBL" id="KAJ2752972.1"/>
    </source>
</evidence>
<reference evidence="5" key="1">
    <citation type="submission" date="2022-07" db="EMBL/GenBank/DDBJ databases">
        <title>Phylogenomic reconstructions and comparative analyses of Kickxellomycotina fungi.</title>
        <authorList>
            <person name="Reynolds N.K."/>
            <person name="Stajich J.E."/>
            <person name="Barry K."/>
            <person name="Grigoriev I.V."/>
            <person name="Crous P."/>
            <person name="Smith M.E."/>
        </authorList>
    </citation>
    <scope>NUCLEOTIDE SEQUENCE</scope>
    <source>
        <strain evidence="5">BCRC 34297</strain>
    </source>
</reference>
<dbReference type="InterPro" id="IPR045851">
    <property type="entry name" value="AMP-bd_C_sf"/>
</dbReference>
<dbReference type="InterPro" id="IPR020845">
    <property type="entry name" value="AMP-binding_CS"/>
</dbReference>
<gene>
    <name evidence="5" type="ORF">GGI19_003467</name>
</gene>
<evidence type="ECO:0008006" key="7">
    <source>
        <dbReference type="Google" id="ProtNLM"/>
    </source>
</evidence>
<comment type="similarity">
    <text evidence="1">Belongs to the ATP-dependent AMP-binding enzyme family.</text>
</comment>
<sequence>MVFVSKLPGITVPDINLVEYVLSECENRSGADHTLFVDSSTDESLTVAQVKSQTFRFAAGLRSRYNIQAGDVVAIFARNSISFPIAAYGIVASGATCSPANPSYTPKELAHQLSNSHCKAIIVGDGFHETVAEALTHVVHPVEHILSMDEARKCAPHSIYEVMEAEPDTVADGTTPFASGQPASFSTAPAFICYSSGTTGKPKGVLLTHANMVANAMQINGLKQLDVPTQKAESFETFLGLAPFCHAYGLSYVLHSSVALGGKIVIMPSYSFESFLQAIQDYRITFGYLVPPIVCALSKDPRVDRFDLSTMHTVLSGGASLSPTLIEATELRLPGIKIVQGYGMSEMSPAVTMLSTSHRNPASIGVLLPNCEAKVIDNDGNEVGVSTDGELCFRGPNVMLGYLDNPSATLEIFDDQGFLHTGDIGYVDASGYFYITDRKKEIIKFKGFQVAPSELEGLLAEHPDIEDAAVMAVYDDSQATEIPKGYFVMRKHENDSFLDEITRAHAVVAWLHERIAKYKRLRGGFAIIDHIPRSPAGKIIRNSLRTMDHVSSRESSGSVFSI</sequence>
<evidence type="ECO:0000259" key="4">
    <source>
        <dbReference type="Pfam" id="PF13193"/>
    </source>
</evidence>
<dbReference type="Gene3D" id="3.40.50.12780">
    <property type="entry name" value="N-terminal domain of ligase-like"/>
    <property type="match status" value="1"/>
</dbReference>
<dbReference type="AlphaFoldDB" id="A0A9W8GXP0"/>
<dbReference type="SUPFAM" id="SSF56801">
    <property type="entry name" value="Acetyl-CoA synthetase-like"/>
    <property type="match status" value="1"/>
</dbReference>
<protein>
    <recommendedName>
        <fullName evidence="7">Acetyl-CoA synthetase-like protein</fullName>
    </recommendedName>
</protein>
<dbReference type="Gene3D" id="3.30.300.30">
    <property type="match status" value="1"/>
</dbReference>
<feature type="domain" description="AMP-dependent synthetase/ligase" evidence="3">
    <location>
        <begin position="31"/>
        <end position="403"/>
    </location>
</feature>
<keyword evidence="6" id="KW-1185">Reference proteome</keyword>
<accession>A0A9W8GXP0</accession>
<comment type="caution">
    <text evidence="5">The sequence shown here is derived from an EMBL/GenBank/DDBJ whole genome shotgun (WGS) entry which is preliminary data.</text>
</comment>
<dbReference type="PANTHER" id="PTHR24096:SF149">
    <property type="entry name" value="AMP-BINDING DOMAIN-CONTAINING PROTEIN-RELATED"/>
    <property type="match status" value="1"/>
</dbReference>
<dbReference type="GO" id="GO:0016405">
    <property type="term" value="F:CoA-ligase activity"/>
    <property type="evidence" value="ECO:0007669"/>
    <property type="project" value="TreeGrafter"/>
</dbReference>
<proteinExistence type="inferred from homology"/>
<dbReference type="Pfam" id="PF00501">
    <property type="entry name" value="AMP-binding"/>
    <property type="match status" value="1"/>
</dbReference>
<evidence type="ECO:0000259" key="3">
    <source>
        <dbReference type="Pfam" id="PF00501"/>
    </source>
</evidence>
<feature type="domain" description="AMP-binding enzyme C-terminal" evidence="4">
    <location>
        <begin position="454"/>
        <end position="538"/>
    </location>
</feature>
<dbReference type="Proteomes" id="UP001140011">
    <property type="component" value="Unassembled WGS sequence"/>
</dbReference>
<dbReference type="EMBL" id="JANBUH010000231">
    <property type="protein sequence ID" value="KAJ2752972.1"/>
    <property type="molecule type" value="Genomic_DNA"/>
</dbReference>